<gene>
    <name evidence="1" type="ORF">M1B72_01015</name>
</gene>
<reference evidence="1" key="1">
    <citation type="submission" date="2022-04" db="EMBL/GenBank/DDBJ databases">
        <authorList>
            <person name="Liu G."/>
        </authorList>
    </citation>
    <scope>NUCLEOTIDE SEQUENCE</scope>
    <source>
        <strain evidence="1">RG22</strain>
    </source>
</reference>
<evidence type="ECO:0000313" key="2">
    <source>
        <dbReference type="Proteomes" id="UP000831485"/>
    </source>
</evidence>
<name>A0ABY4LEI8_9BACT</name>
<dbReference type="RefSeq" id="WP_183350859.1">
    <property type="nucleotide sequence ID" value="NZ_BLXY01000018.1"/>
</dbReference>
<organism evidence="1 2">
    <name type="scientific">Geomonas paludis</name>
    <dbReference type="NCBI Taxonomy" id="2740185"/>
    <lineage>
        <taxon>Bacteria</taxon>
        <taxon>Pseudomonadati</taxon>
        <taxon>Thermodesulfobacteriota</taxon>
        <taxon>Desulfuromonadia</taxon>
        <taxon>Geobacterales</taxon>
        <taxon>Geobacteraceae</taxon>
        <taxon>Geomonas</taxon>
    </lineage>
</organism>
<evidence type="ECO:0000313" key="1">
    <source>
        <dbReference type="EMBL" id="UPU36312.1"/>
    </source>
</evidence>
<sequence length="55" mass="5971">MAVLVIEEDITLLDAADRDMLQGTDGIKAGKSWHGRNINTSQSNVKISKTVLRGC</sequence>
<dbReference type="EMBL" id="CP096574">
    <property type="protein sequence ID" value="UPU36312.1"/>
    <property type="molecule type" value="Genomic_DNA"/>
</dbReference>
<keyword evidence="2" id="KW-1185">Reference proteome</keyword>
<proteinExistence type="predicted"/>
<protein>
    <submittedName>
        <fullName evidence="1">Uncharacterized protein</fullName>
    </submittedName>
</protein>
<dbReference type="Proteomes" id="UP000831485">
    <property type="component" value="Chromosome"/>
</dbReference>
<accession>A0ABY4LEI8</accession>